<name>A0ACC1KTJ2_9FUNG</name>
<sequence>MSTEEKGGEAAWKAPPPGPGMAPGAAAGKAPTPWVGKAPDAAVGKAPPPELGAALGATTGRALPPEMAMTQAAARLTAYSGDSSVELASSNTWVASFRAKMQRWSGQYQDDFFQAVLLKQVKGQALELLQAKDADTVEDLLQALVDGFPRDNFHLRLLDRVRDGSAFRGATHDNIIARLTGLAHEFGENAVCRQALGVATRDLLPRQWETLRLNPDKVTLDKYLGALRELDEYLGADPRIRPTLFGKAAAQAPAHRPSEAAKAPAKASAKPTPSAPDKSGDDPKRQSRKDRRKRKVAREKEEIERLRAENEELKIQSSRGN</sequence>
<comment type="caution">
    <text evidence="1">The sequence shown here is derived from an EMBL/GenBank/DDBJ whole genome shotgun (WGS) entry which is preliminary data.</text>
</comment>
<evidence type="ECO:0000313" key="1">
    <source>
        <dbReference type="EMBL" id="KAJ2794968.1"/>
    </source>
</evidence>
<reference evidence="1" key="1">
    <citation type="submission" date="2022-07" db="EMBL/GenBank/DDBJ databases">
        <title>Phylogenomic reconstructions and comparative analyses of Kickxellomycotina fungi.</title>
        <authorList>
            <person name="Reynolds N.K."/>
            <person name="Stajich J.E."/>
            <person name="Barry K."/>
            <person name="Grigoriev I.V."/>
            <person name="Crous P."/>
            <person name="Smith M.E."/>
        </authorList>
    </citation>
    <scope>NUCLEOTIDE SEQUENCE</scope>
    <source>
        <strain evidence="1">BCRC 34780</strain>
    </source>
</reference>
<gene>
    <name evidence="1" type="ORF">H4R21_005292</name>
</gene>
<evidence type="ECO:0000313" key="2">
    <source>
        <dbReference type="Proteomes" id="UP001140087"/>
    </source>
</evidence>
<keyword evidence="2" id="KW-1185">Reference proteome</keyword>
<protein>
    <submittedName>
        <fullName evidence="1">Uncharacterized protein</fullName>
    </submittedName>
</protein>
<dbReference type="EMBL" id="JANBUN010002320">
    <property type="protein sequence ID" value="KAJ2794968.1"/>
    <property type="molecule type" value="Genomic_DNA"/>
</dbReference>
<accession>A0ACC1KTJ2</accession>
<proteinExistence type="predicted"/>
<dbReference type="Proteomes" id="UP001140087">
    <property type="component" value="Unassembled WGS sequence"/>
</dbReference>
<organism evidence="1 2">
    <name type="scientific">Coemansia helicoidea</name>
    <dbReference type="NCBI Taxonomy" id="1286919"/>
    <lineage>
        <taxon>Eukaryota</taxon>
        <taxon>Fungi</taxon>
        <taxon>Fungi incertae sedis</taxon>
        <taxon>Zoopagomycota</taxon>
        <taxon>Kickxellomycotina</taxon>
        <taxon>Kickxellomycetes</taxon>
        <taxon>Kickxellales</taxon>
        <taxon>Kickxellaceae</taxon>
        <taxon>Coemansia</taxon>
    </lineage>
</organism>